<gene>
    <name evidence="2" type="ORF">AKJ31_09300</name>
</gene>
<reference evidence="3" key="1">
    <citation type="submission" date="2015-08" db="EMBL/GenBank/DDBJ databases">
        <title>Vibrio galatheae sp. nov., a novel member of the Vibrionaceae family isolated from the Solomon Islands.</title>
        <authorList>
            <person name="Giubergia S."/>
            <person name="Machado H."/>
            <person name="Mateiu R.V."/>
            <person name="Gram L."/>
        </authorList>
    </citation>
    <scope>NUCLEOTIDE SEQUENCE [LARGE SCALE GENOMIC DNA]</scope>
    <source>
        <strain evidence="3">DSM 19134</strain>
    </source>
</reference>
<feature type="signal peptide" evidence="1">
    <location>
        <begin position="1"/>
        <end position="20"/>
    </location>
</feature>
<dbReference type="OrthoDB" id="9787053at2"/>
<dbReference type="Gene3D" id="3.10.450.710">
    <property type="entry name" value="Tgt2/MlaC"/>
    <property type="match status" value="1"/>
</dbReference>
<proteinExistence type="predicted"/>
<dbReference type="Proteomes" id="UP000037530">
    <property type="component" value="Unassembled WGS sequence"/>
</dbReference>
<evidence type="ECO:0000256" key="1">
    <source>
        <dbReference type="SAM" id="SignalP"/>
    </source>
</evidence>
<keyword evidence="1" id="KW-0732">Signal</keyword>
<dbReference type="AlphaFoldDB" id="A0A0M0I2C9"/>
<comment type="caution">
    <text evidence="2">The sequence shown here is derived from an EMBL/GenBank/DDBJ whole genome shotgun (WGS) entry which is preliminary data.</text>
</comment>
<dbReference type="Pfam" id="PF05494">
    <property type="entry name" value="MlaC"/>
    <property type="match status" value="1"/>
</dbReference>
<evidence type="ECO:0000313" key="3">
    <source>
        <dbReference type="Proteomes" id="UP000037530"/>
    </source>
</evidence>
<sequence>MLKKLVLTLVSVFFSFQVIAAEVDKTQPYEMMKQVSEKAFSRLKAEQPKIQQNPDYLKVVVEEELMPYVNDKYAALKLLGTNLKGAKREDVAEFIEAFRSYLISSYAQVLTKYSDQEIQFGPEPKLDPSKSITGIKVEIIDSPRPNIKLEFKLRKDKRSGEWEAFDMIAEGISLLSSKQSEWNGKLRQEGISAVAKDLKELAAKPIQFESPAQ</sequence>
<dbReference type="PIRSF" id="PIRSF004649">
    <property type="entry name" value="MlaC"/>
    <property type="match status" value="1"/>
</dbReference>
<protein>
    <submittedName>
        <fullName evidence="2">Toluene tolerance protein</fullName>
    </submittedName>
</protein>
<name>A0A0M0I2C9_9VIBR</name>
<feature type="chain" id="PRO_5005600553" evidence="1">
    <location>
        <begin position="21"/>
        <end position="213"/>
    </location>
</feature>
<dbReference type="PANTHER" id="PTHR36573:SF1">
    <property type="entry name" value="INTERMEMBRANE PHOSPHOLIPID TRANSPORT SYSTEM BINDING PROTEIN MLAC"/>
    <property type="match status" value="1"/>
</dbReference>
<dbReference type="EMBL" id="LHPI01000006">
    <property type="protein sequence ID" value="KOO08088.1"/>
    <property type="molecule type" value="Genomic_DNA"/>
</dbReference>
<dbReference type="InterPro" id="IPR042245">
    <property type="entry name" value="Tgt2/MlaC_sf"/>
</dbReference>
<evidence type="ECO:0000313" key="2">
    <source>
        <dbReference type="EMBL" id="KOO08088.1"/>
    </source>
</evidence>
<dbReference type="PATRIC" id="fig|171383.3.peg.1901"/>
<dbReference type="NCBIfam" id="NF011697">
    <property type="entry name" value="PRK15117.1"/>
    <property type="match status" value="1"/>
</dbReference>
<dbReference type="STRING" id="171383.AKJ31_09300"/>
<dbReference type="InterPro" id="IPR008869">
    <property type="entry name" value="MlaC/ttg2D"/>
</dbReference>
<dbReference type="PANTHER" id="PTHR36573">
    <property type="entry name" value="INTERMEMBRANE PHOSPHOLIPID TRANSPORT SYSTEM BINDING PROTEIN MLAC"/>
    <property type="match status" value="1"/>
</dbReference>
<keyword evidence="3" id="KW-1185">Reference proteome</keyword>
<accession>A0A0M0I2C9</accession>
<organism evidence="2 3">
    <name type="scientific">Vibrio hepatarius</name>
    <dbReference type="NCBI Taxonomy" id="171383"/>
    <lineage>
        <taxon>Bacteria</taxon>
        <taxon>Pseudomonadati</taxon>
        <taxon>Pseudomonadota</taxon>
        <taxon>Gammaproteobacteria</taxon>
        <taxon>Vibrionales</taxon>
        <taxon>Vibrionaceae</taxon>
        <taxon>Vibrio</taxon>
        <taxon>Vibrio oreintalis group</taxon>
    </lineage>
</organism>
<dbReference type="RefSeq" id="WP_053408821.1">
    <property type="nucleotide sequence ID" value="NZ_DAIPHI010000050.1"/>
</dbReference>